<dbReference type="Gene3D" id="2.30.30.40">
    <property type="entry name" value="SH3 Domains"/>
    <property type="match status" value="1"/>
</dbReference>
<sequence>MVAIFDYNPKENSPNLDVEAELSFTAGDVITVYGPMDEDGFYYGELNGQRGLVPSNFLEVSQIQTAESKCPGPVHKKGETEFTFDAAIDPNQPEEQVVESKENGERTDLPQGGMASTKKKKSFFSKGRKLFKKLGSSGKNM</sequence>
<evidence type="ECO:0000313" key="6">
    <source>
        <dbReference type="Proteomes" id="UP000824782"/>
    </source>
</evidence>
<dbReference type="InterPro" id="IPR001452">
    <property type="entry name" value="SH3_domain"/>
</dbReference>
<evidence type="ECO:0000313" key="5">
    <source>
        <dbReference type="EMBL" id="KAG8590072.1"/>
    </source>
</evidence>
<dbReference type="PANTHER" id="PTHR14234:SF20">
    <property type="entry name" value="PERIPHERAL-TYPE BENZODIAZEPINE RECEPTOR-ASSOCIATED PROTEIN 1"/>
    <property type="match status" value="1"/>
</dbReference>
<dbReference type="CDD" id="cd12013">
    <property type="entry name" value="SH3_RIM-BP_3"/>
    <property type="match status" value="1"/>
</dbReference>
<evidence type="ECO:0000259" key="4">
    <source>
        <dbReference type="PROSITE" id="PS50002"/>
    </source>
</evidence>
<protein>
    <recommendedName>
        <fullName evidence="4">SH3 domain-containing protein</fullName>
    </recommendedName>
</protein>
<proteinExistence type="predicted"/>
<evidence type="ECO:0000256" key="2">
    <source>
        <dbReference type="PROSITE-ProRule" id="PRU00192"/>
    </source>
</evidence>
<dbReference type="EMBL" id="WNYA01000002">
    <property type="protein sequence ID" value="KAG8590072.1"/>
    <property type="molecule type" value="Genomic_DNA"/>
</dbReference>
<dbReference type="FunFam" id="2.30.30.40:FF:000016">
    <property type="entry name" value="RIMS-binding protein 2 isoform X2"/>
    <property type="match status" value="1"/>
</dbReference>
<dbReference type="InterPro" id="IPR035755">
    <property type="entry name" value="RIM-BP_SH3_3"/>
</dbReference>
<dbReference type="SMART" id="SM00326">
    <property type="entry name" value="SH3"/>
    <property type="match status" value="1"/>
</dbReference>
<dbReference type="PROSITE" id="PS50002">
    <property type="entry name" value="SH3"/>
    <property type="match status" value="1"/>
</dbReference>
<dbReference type="InterPro" id="IPR036028">
    <property type="entry name" value="SH3-like_dom_sf"/>
</dbReference>
<feature type="domain" description="SH3" evidence="4">
    <location>
        <begin position="1"/>
        <end position="63"/>
    </location>
</feature>
<keyword evidence="6" id="KW-1185">Reference proteome</keyword>
<comment type="caution">
    <text evidence="5">The sequence shown here is derived from an EMBL/GenBank/DDBJ whole genome shotgun (WGS) entry which is preliminary data.</text>
</comment>
<dbReference type="AlphaFoldDB" id="A0AAV7D1J1"/>
<dbReference type="Proteomes" id="UP000824782">
    <property type="component" value="Unassembled WGS sequence"/>
</dbReference>
<organism evidence="5 6">
    <name type="scientific">Engystomops pustulosus</name>
    <name type="common">Tungara frog</name>
    <name type="synonym">Physalaemus pustulosus</name>
    <dbReference type="NCBI Taxonomy" id="76066"/>
    <lineage>
        <taxon>Eukaryota</taxon>
        <taxon>Metazoa</taxon>
        <taxon>Chordata</taxon>
        <taxon>Craniata</taxon>
        <taxon>Vertebrata</taxon>
        <taxon>Euteleostomi</taxon>
        <taxon>Amphibia</taxon>
        <taxon>Batrachia</taxon>
        <taxon>Anura</taxon>
        <taxon>Neobatrachia</taxon>
        <taxon>Hyloidea</taxon>
        <taxon>Leptodactylidae</taxon>
        <taxon>Leiuperinae</taxon>
        <taxon>Engystomops</taxon>
    </lineage>
</organism>
<evidence type="ECO:0000256" key="1">
    <source>
        <dbReference type="ARBA" id="ARBA00022443"/>
    </source>
</evidence>
<feature type="compositionally biased region" description="Basic residues" evidence="3">
    <location>
        <begin position="117"/>
        <end position="132"/>
    </location>
</feature>
<gene>
    <name evidence="5" type="ORF">GDO81_006623</name>
</gene>
<dbReference type="GO" id="GO:0030156">
    <property type="term" value="F:benzodiazepine receptor binding"/>
    <property type="evidence" value="ECO:0007669"/>
    <property type="project" value="TreeGrafter"/>
</dbReference>
<keyword evidence="1 2" id="KW-0728">SH3 domain</keyword>
<dbReference type="SUPFAM" id="SSF50044">
    <property type="entry name" value="SH3-domain"/>
    <property type="match status" value="1"/>
</dbReference>
<accession>A0AAV7D1J1</accession>
<dbReference type="Pfam" id="PF07653">
    <property type="entry name" value="SH3_2"/>
    <property type="match status" value="1"/>
</dbReference>
<feature type="compositionally biased region" description="Basic and acidic residues" evidence="3">
    <location>
        <begin position="98"/>
        <end position="108"/>
    </location>
</feature>
<evidence type="ECO:0000256" key="3">
    <source>
        <dbReference type="SAM" id="MobiDB-lite"/>
    </source>
</evidence>
<name>A0AAV7D1J1_ENGPU</name>
<dbReference type="InterPro" id="IPR040325">
    <property type="entry name" value="RIMBP1/2/3"/>
</dbReference>
<dbReference type="PANTHER" id="PTHR14234">
    <property type="entry name" value="RIM BINDING PROTEIN-RELATED"/>
    <property type="match status" value="1"/>
</dbReference>
<feature type="region of interest" description="Disordered" evidence="3">
    <location>
        <begin position="87"/>
        <end position="141"/>
    </location>
</feature>
<reference evidence="5" key="1">
    <citation type="thesis" date="2020" institute="ProQuest LLC" country="789 East Eisenhower Parkway, Ann Arbor, MI, USA">
        <title>Comparative Genomics and Chromosome Evolution.</title>
        <authorList>
            <person name="Mudd A.B."/>
        </authorList>
    </citation>
    <scope>NUCLEOTIDE SEQUENCE</scope>
    <source>
        <strain evidence="5">237g6f4</strain>
        <tissue evidence="5">Blood</tissue>
    </source>
</reference>